<proteinExistence type="predicted"/>
<dbReference type="Proteomes" id="UP000324222">
    <property type="component" value="Unassembled WGS sequence"/>
</dbReference>
<gene>
    <name evidence="1" type="ORF">E2C01_049887</name>
</gene>
<organism evidence="1 2">
    <name type="scientific">Portunus trituberculatus</name>
    <name type="common">Swimming crab</name>
    <name type="synonym">Neptunus trituberculatus</name>
    <dbReference type="NCBI Taxonomy" id="210409"/>
    <lineage>
        <taxon>Eukaryota</taxon>
        <taxon>Metazoa</taxon>
        <taxon>Ecdysozoa</taxon>
        <taxon>Arthropoda</taxon>
        <taxon>Crustacea</taxon>
        <taxon>Multicrustacea</taxon>
        <taxon>Malacostraca</taxon>
        <taxon>Eumalacostraca</taxon>
        <taxon>Eucarida</taxon>
        <taxon>Decapoda</taxon>
        <taxon>Pleocyemata</taxon>
        <taxon>Brachyura</taxon>
        <taxon>Eubrachyura</taxon>
        <taxon>Portunoidea</taxon>
        <taxon>Portunidae</taxon>
        <taxon>Portuninae</taxon>
        <taxon>Portunus</taxon>
    </lineage>
</organism>
<comment type="caution">
    <text evidence="1">The sequence shown here is derived from an EMBL/GenBank/DDBJ whole genome shotgun (WGS) entry which is preliminary data.</text>
</comment>
<dbReference type="EMBL" id="VSRR010013561">
    <property type="protein sequence ID" value="MPC55939.1"/>
    <property type="molecule type" value="Genomic_DNA"/>
</dbReference>
<sequence>MKTALKDSKRYSIAVVKKRLKTVIQRRGVHETKIF</sequence>
<protein>
    <submittedName>
        <fullName evidence="1">Uncharacterized protein</fullName>
    </submittedName>
</protein>
<evidence type="ECO:0000313" key="2">
    <source>
        <dbReference type="Proteomes" id="UP000324222"/>
    </source>
</evidence>
<dbReference type="AlphaFoldDB" id="A0A5B7GEF5"/>
<accession>A0A5B7GEF5</accession>
<reference evidence="1 2" key="1">
    <citation type="submission" date="2019-05" db="EMBL/GenBank/DDBJ databases">
        <title>Another draft genome of Portunus trituberculatus and its Hox gene families provides insights of decapod evolution.</title>
        <authorList>
            <person name="Jeong J.-H."/>
            <person name="Song I."/>
            <person name="Kim S."/>
            <person name="Choi T."/>
            <person name="Kim D."/>
            <person name="Ryu S."/>
            <person name="Kim W."/>
        </authorList>
    </citation>
    <scope>NUCLEOTIDE SEQUENCE [LARGE SCALE GENOMIC DNA]</scope>
    <source>
        <tissue evidence="1">Muscle</tissue>
    </source>
</reference>
<name>A0A5B7GEF5_PORTR</name>
<evidence type="ECO:0000313" key="1">
    <source>
        <dbReference type="EMBL" id="MPC55939.1"/>
    </source>
</evidence>
<keyword evidence="2" id="KW-1185">Reference proteome</keyword>